<sequence>MSLTPQLHPTDIEALEQLEDRGERERAYDDNAIIRKGDARGVRYTKGNQLGARPRGWQSLDLILRSDRNSAAALPEKKVRAARVLTGFVIASAIVLVGGIASSAREGLELSRLSGTSAVLLGGGIGTIAFGIATGVVFNQARVGYEGAIDIYNDSLALRLGISDAEGAYRPPPGVLIDEEGFIILDQKELSTPEFRPKPPPPVEPPPPAPIVPVPSEGVSEDAEGEPSPAAEPTPEPAPELSHAAPTSGGGLLGPARSLALRQSLPIY</sequence>
<keyword evidence="2" id="KW-1133">Transmembrane helix</keyword>
<dbReference type="Proteomes" id="UP000238823">
    <property type="component" value="Unassembled WGS sequence"/>
</dbReference>
<feature type="transmembrane region" description="Helical" evidence="2">
    <location>
        <begin position="116"/>
        <end position="138"/>
    </location>
</feature>
<name>A0A2S9YRV6_9BACT</name>
<comment type="caution">
    <text evidence="3">The sequence shown here is derived from an EMBL/GenBank/DDBJ whole genome shotgun (WGS) entry which is preliminary data.</text>
</comment>
<feature type="compositionally biased region" description="Pro residues" evidence="1">
    <location>
        <begin position="198"/>
        <end position="213"/>
    </location>
</feature>
<gene>
    <name evidence="3" type="ORF">ENSA7_24880</name>
</gene>
<evidence type="ECO:0000313" key="4">
    <source>
        <dbReference type="Proteomes" id="UP000238823"/>
    </source>
</evidence>
<keyword evidence="2" id="KW-0812">Transmembrane</keyword>
<keyword evidence="2" id="KW-0472">Membrane</keyword>
<evidence type="ECO:0000256" key="2">
    <source>
        <dbReference type="SAM" id="Phobius"/>
    </source>
</evidence>
<feature type="region of interest" description="Disordered" evidence="1">
    <location>
        <begin position="193"/>
        <end position="255"/>
    </location>
</feature>
<feature type="transmembrane region" description="Helical" evidence="2">
    <location>
        <begin position="84"/>
        <end position="104"/>
    </location>
</feature>
<dbReference type="EMBL" id="PVNL01000049">
    <property type="protein sequence ID" value="PRQ07816.1"/>
    <property type="molecule type" value="Genomic_DNA"/>
</dbReference>
<protein>
    <submittedName>
        <fullName evidence="3">Uncharacterized protein</fullName>
    </submittedName>
</protein>
<evidence type="ECO:0000313" key="3">
    <source>
        <dbReference type="EMBL" id="PRQ07816.1"/>
    </source>
</evidence>
<accession>A0A2S9YRV6</accession>
<organism evidence="3 4">
    <name type="scientific">Enhygromyxa salina</name>
    <dbReference type="NCBI Taxonomy" id="215803"/>
    <lineage>
        <taxon>Bacteria</taxon>
        <taxon>Pseudomonadati</taxon>
        <taxon>Myxococcota</taxon>
        <taxon>Polyangia</taxon>
        <taxon>Nannocystales</taxon>
        <taxon>Nannocystaceae</taxon>
        <taxon>Enhygromyxa</taxon>
    </lineage>
</organism>
<evidence type="ECO:0000256" key="1">
    <source>
        <dbReference type="SAM" id="MobiDB-lite"/>
    </source>
</evidence>
<reference evidence="3 4" key="1">
    <citation type="submission" date="2018-03" db="EMBL/GenBank/DDBJ databases">
        <title>Draft Genome Sequences of the Obligatory Marine Myxobacteria Enhygromyxa salina SWB007.</title>
        <authorList>
            <person name="Poehlein A."/>
            <person name="Moghaddam J.A."/>
            <person name="Harms H."/>
            <person name="Alanjari M."/>
            <person name="Koenig G.M."/>
            <person name="Daniel R."/>
            <person name="Schaeberle T.F."/>
        </authorList>
    </citation>
    <scope>NUCLEOTIDE SEQUENCE [LARGE SCALE GENOMIC DNA]</scope>
    <source>
        <strain evidence="3 4">SWB007</strain>
    </source>
</reference>
<proteinExistence type="predicted"/>
<dbReference type="AlphaFoldDB" id="A0A2S9YRV6"/>